<dbReference type="PANTHER" id="PTHR15712:SF23">
    <property type="entry name" value="ARMADILLO REPEAT CONTAINING 10"/>
    <property type="match status" value="1"/>
</dbReference>
<reference evidence="11" key="1">
    <citation type="submission" date="2019-10" db="EMBL/GenBank/DDBJ databases">
        <title>Corvus moneduloides (New Caledonian crow) genome, bCorMon1, primary haplotype.</title>
        <authorList>
            <person name="Rutz C."/>
            <person name="Fungtammasan C."/>
            <person name="Mountcastle J."/>
            <person name="Formenti G."/>
            <person name="Chow W."/>
            <person name="Howe K."/>
            <person name="Steele M.P."/>
            <person name="Fernandes J."/>
            <person name="Gilbert M.T.P."/>
            <person name="Fedrigo O."/>
            <person name="Jarvis E.D."/>
            <person name="Gemmell N."/>
        </authorList>
    </citation>
    <scope>NUCLEOTIDE SEQUENCE [LARGE SCALE GENOMIC DNA]</scope>
</reference>
<feature type="region of interest" description="Disordered" evidence="9">
    <location>
        <begin position="30"/>
        <end position="66"/>
    </location>
</feature>
<evidence type="ECO:0000256" key="6">
    <source>
        <dbReference type="ARBA" id="ARBA00022989"/>
    </source>
</evidence>
<evidence type="ECO:0000313" key="10">
    <source>
        <dbReference type="Ensembl" id="ENSCMUP00000029452.1"/>
    </source>
</evidence>
<evidence type="ECO:0000256" key="3">
    <source>
        <dbReference type="ARBA" id="ARBA00022692"/>
    </source>
</evidence>
<dbReference type="Ensembl" id="ENSCMUT00000035198.1">
    <property type="protein sequence ID" value="ENSCMUP00000029452.1"/>
    <property type="gene ID" value="ENSCMUG00000019865.1"/>
</dbReference>
<dbReference type="InterPro" id="IPR051303">
    <property type="entry name" value="Armcx_regulator"/>
</dbReference>
<dbReference type="AlphaFoldDB" id="A0A8U7N0I5"/>
<keyword evidence="3" id="KW-0812">Transmembrane</keyword>
<keyword evidence="7" id="KW-0496">Mitochondrion</keyword>
<evidence type="ECO:0000256" key="7">
    <source>
        <dbReference type="ARBA" id="ARBA00023128"/>
    </source>
</evidence>
<evidence type="ECO:0000256" key="9">
    <source>
        <dbReference type="SAM" id="MobiDB-lite"/>
    </source>
</evidence>
<sequence length="386" mass="43197">MAPCHRCYRGSLWSHRLQWDQAAEHLDTQRAAEGQGRRRRLFPNLGMPPTARQGLPWRRTALPVSGPPPRAGSLFRYALRGRPGPGARVILHVKQKPHRIVETQRRGLSRAPHTELWAQHPCGTYGDSSPPVSTHTMDVDALQKLIHLLQATDDPLIQEQALITLSNSAAFSVNQDIIRNLDGVSVIGGMLSNCIPKIKEKALNALNNLSMNMKNQEEIQVFIIQVCRTVESAPLNSDVQLAGLRLLTNMSVTSDYHQKMINSIPCFLHLLLEGTERTQIQVLKVLVNLSANPAMTRHLLRPQVPALVLLFDNCINRDILVRALAFAANLKKNMNDEEGTMIEEYSEASVFFTLCRDSAPFAQRLASLLHHPDAEVKEQVVRILTQ</sequence>
<comment type="similarity">
    <text evidence="2">Belongs to the eutherian X-chromosome-specific Armcx family.</text>
</comment>
<dbReference type="GO" id="GO:0005741">
    <property type="term" value="C:mitochondrial outer membrane"/>
    <property type="evidence" value="ECO:0007669"/>
    <property type="project" value="UniProtKB-SubCell"/>
</dbReference>
<dbReference type="InterPro" id="IPR006911">
    <property type="entry name" value="ARM-rpt_dom"/>
</dbReference>
<protein>
    <submittedName>
        <fullName evidence="10">Armadillo repeat containing 10</fullName>
    </submittedName>
</protein>
<evidence type="ECO:0000256" key="5">
    <source>
        <dbReference type="ARBA" id="ARBA00022968"/>
    </source>
</evidence>
<dbReference type="PANTHER" id="PTHR15712">
    <property type="entry name" value="ARMADILLO REPEAT CONTAINING PROTEIN"/>
    <property type="match status" value="1"/>
</dbReference>
<dbReference type="SMART" id="SM00185">
    <property type="entry name" value="ARM"/>
    <property type="match status" value="4"/>
</dbReference>
<evidence type="ECO:0000256" key="8">
    <source>
        <dbReference type="ARBA" id="ARBA00023136"/>
    </source>
</evidence>
<dbReference type="Proteomes" id="UP000694553">
    <property type="component" value="Unassembled WGS sequence"/>
</dbReference>
<proteinExistence type="inferred from homology"/>
<dbReference type="Gene3D" id="1.25.10.10">
    <property type="entry name" value="Leucine-rich Repeat Variant"/>
    <property type="match status" value="2"/>
</dbReference>
<organism evidence="10 11">
    <name type="scientific">Corvus moneduloides</name>
    <name type="common">New Caledonian crow</name>
    <dbReference type="NCBI Taxonomy" id="1196302"/>
    <lineage>
        <taxon>Eukaryota</taxon>
        <taxon>Metazoa</taxon>
        <taxon>Chordata</taxon>
        <taxon>Craniata</taxon>
        <taxon>Vertebrata</taxon>
        <taxon>Euteleostomi</taxon>
        <taxon>Archelosauria</taxon>
        <taxon>Archosauria</taxon>
        <taxon>Dinosauria</taxon>
        <taxon>Saurischia</taxon>
        <taxon>Theropoda</taxon>
        <taxon>Coelurosauria</taxon>
        <taxon>Aves</taxon>
        <taxon>Neognathae</taxon>
        <taxon>Neoaves</taxon>
        <taxon>Telluraves</taxon>
        <taxon>Australaves</taxon>
        <taxon>Passeriformes</taxon>
        <taxon>Corvoidea</taxon>
        <taxon>Corvidae</taxon>
        <taxon>Corvus</taxon>
    </lineage>
</organism>
<reference evidence="10" key="2">
    <citation type="submission" date="2025-08" db="UniProtKB">
        <authorList>
            <consortium name="Ensembl"/>
        </authorList>
    </citation>
    <scope>IDENTIFICATION</scope>
</reference>
<evidence type="ECO:0000256" key="2">
    <source>
        <dbReference type="ARBA" id="ARBA00010553"/>
    </source>
</evidence>
<evidence type="ECO:0000313" key="11">
    <source>
        <dbReference type="Proteomes" id="UP000694553"/>
    </source>
</evidence>
<dbReference type="InterPro" id="IPR011989">
    <property type="entry name" value="ARM-like"/>
</dbReference>
<evidence type="ECO:0000256" key="1">
    <source>
        <dbReference type="ARBA" id="ARBA00004572"/>
    </source>
</evidence>
<accession>A0A8U7N0I5</accession>
<keyword evidence="11" id="KW-1185">Reference proteome</keyword>
<keyword evidence="4" id="KW-1000">Mitochondrion outer membrane</keyword>
<keyword evidence="6" id="KW-1133">Transmembrane helix</keyword>
<keyword evidence="5" id="KW-0735">Signal-anchor</keyword>
<evidence type="ECO:0000256" key="4">
    <source>
        <dbReference type="ARBA" id="ARBA00022787"/>
    </source>
</evidence>
<dbReference type="OMA" id="GACCCIY"/>
<dbReference type="InterPro" id="IPR000225">
    <property type="entry name" value="Armadillo"/>
</dbReference>
<gene>
    <name evidence="10" type="primary">ARMC10</name>
</gene>
<name>A0A8U7N0I5_CORMO</name>
<comment type="subcellular location">
    <subcellularLocation>
        <location evidence="1">Mitochondrion outer membrane</location>
        <topology evidence="1">Single-pass membrane protein</topology>
    </subcellularLocation>
</comment>
<dbReference type="SUPFAM" id="SSF48371">
    <property type="entry name" value="ARM repeat"/>
    <property type="match status" value="1"/>
</dbReference>
<dbReference type="InterPro" id="IPR016024">
    <property type="entry name" value="ARM-type_fold"/>
</dbReference>
<dbReference type="Pfam" id="PF04826">
    <property type="entry name" value="Arm_2"/>
    <property type="match status" value="1"/>
</dbReference>
<reference evidence="10" key="3">
    <citation type="submission" date="2025-09" db="UniProtKB">
        <authorList>
            <consortium name="Ensembl"/>
        </authorList>
    </citation>
    <scope>IDENTIFICATION</scope>
</reference>
<keyword evidence="8" id="KW-0472">Membrane</keyword>